<keyword evidence="3 7" id="KW-0813">Transport</keyword>
<dbReference type="SUPFAM" id="SSF48371">
    <property type="entry name" value="ARM repeat"/>
    <property type="match status" value="1"/>
</dbReference>
<dbReference type="InterPro" id="IPR017105">
    <property type="entry name" value="AP3_complex_dsu"/>
</dbReference>
<organism evidence="10">
    <name type="scientific">Palpitomonas bilix</name>
    <dbReference type="NCBI Taxonomy" id="652834"/>
    <lineage>
        <taxon>Eukaryota</taxon>
        <taxon>Eukaryota incertae sedis</taxon>
    </lineage>
</organism>
<proteinExistence type="inferred from homology"/>
<name>A0A7S3GGM3_9EUKA</name>
<dbReference type="GO" id="GO:0010008">
    <property type="term" value="C:endosome membrane"/>
    <property type="evidence" value="ECO:0007669"/>
    <property type="project" value="TreeGrafter"/>
</dbReference>
<feature type="compositionally biased region" description="Basic and acidic residues" evidence="8">
    <location>
        <begin position="773"/>
        <end position="790"/>
    </location>
</feature>
<feature type="compositionally biased region" description="Basic and acidic residues" evidence="8">
    <location>
        <begin position="807"/>
        <end position="818"/>
    </location>
</feature>
<dbReference type="GO" id="GO:0006623">
    <property type="term" value="P:protein targeting to vacuole"/>
    <property type="evidence" value="ECO:0007669"/>
    <property type="project" value="TreeGrafter"/>
</dbReference>
<feature type="compositionally biased region" description="Basic residues" evidence="8">
    <location>
        <begin position="875"/>
        <end position="884"/>
    </location>
</feature>
<feature type="compositionally biased region" description="Basic residues" evidence="8">
    <location>
        <begin position="691"/>
        <end position="704"/>
    </location>
</feature>
<dbReference type="InterPro" id="IPR002553">
    <property type="entry name" value="Clathrin/coatomer_adapt-like_N"/>
</dbReference>
<dbReference type="EMBL" id="HBIB01042849">
    <property type="protein sequence ID" value="CAE0265728.1"/>
    <property type="molecule type" value="Transcribed_RNA"/>
</dbReference>
<dbReference type="GO" id="GO:0005975">
    <property type="term" value="P:carbohydrate metabolic process"/>
    <property type="evidence" value="ECO:0007669"/>
    <property type="project" value="InterPro"/>
</dbReference>
<dbReference type="InterPro" id="IPR001579">
    <property type="entry name" value="Glyco_hydro_18_chit_AS"/>
</dbReference>
<feature type="region of interest" description="Disordered" evidence="8">
    <location>
        <begin position="667"/>
        <end position="704"/>
    </location>
</feature>
<evidence type="ECO:0000256" key="5">
    <source>
        <dbReference type="ARBA" id="ARBA00022927"/>
    </source>
</evidence>
<dbReference type="InterPro" id="IPR011989">
    <property type="entry name" value="ARM-like"/>
</dbReference>
<protein>
    <recommendedName>
        <fullName evidence="7">AP-3 complex subunit delta</fullName>
    </recommendedName>
</protein>
<dbReference type="AlphaFoldDB" id="A0A7S3GGM3"/>
<comment type="similarity">
    <text evidence="2 7">Belongs to the adaptor complexes large subunit family.</text>
</comment>
<feature type="region of interest" description="Disordered" evidence="8">
    <location>
        <begin position="756"/>
        <end position="897"/>
    </location>
</feature>
<dbReference type="GO" id="GO:0005794">
    <property type="term" value="C:Golgi apparatus"/>
    <property type="evidence" value="ECO:0007669"/>
    <property type="project" value="UniProtKB-SubCell"/>
</dbReference>
<keyword evidence="4" id="KW-0677">Repeat</keyword>
<evidence type="ECO:0000256" key="8">
    <source>
        <dbReference type="SAM" id="MobiDB-lite"/>
    </source>
</evidence>
<keyword evidence="6" id="KW-0472">Membrane</keyword>
<evidence type="ECO:0000256" key="3">
    <source>
        <dbReference type="ARBA" id="ARBA00022448"/>
    </source>
</evidence>
<dbReference type="GO" id="GO:0004553">
    <property type="term" value="F:hydrolase activity, hydrolyzing O-glycosyl compounds"/>
    <property type="evidence" value="ECO:0007669"/>
    <property type="project" value="InterPro"/>
</dbReference>
<feature type="compositionally biased region" description="Gly residues" evidence="8">
    <location>
        <begin position="841"/>
        <end position="851"/>
    </location>
</feature>
<evidence type="ECO:0000256" key="7">
    <source>
        <dbReference type="PIRNR" id="PIRNR037092"/>
    </source>
</evidence>
<feature type="domain" description="Clathrin/coatomer adaptor adaptin-like N-terminal" evidence="9">
    <location>
        <begin position="39"/>
        <end position="611"/>
    </location>
</feature>
<dbReference type="Pfam" id="PF01602">
    <property type="entry name" value="Adaptin_N"/>
    <property type="match status" value="1"/>
</dbReference>
<comment type="subcellular location">
    <subcellularLocation>
        <location evidence="1">Endomembrane system</location>
    </subcellularLocation>
    <subcellularLocation>
        <location evidence="7">Golgi apparatus</location>
    </subcellularLocation>
</comment>
<evidence type="ECO:0000256" key="4">
    <source>
        <dbReference type="ARBA" id="ARBA00022737"/>
    </source>
</evidence>
<evidence type="ECO:0000259" key="9">
    <source>
        <dbReference type="Pfam" id="PF01602"/>
    </source>
</evidence>
<reference evidence="10" key="1">
    <citation type="submission" date="2021-01" db="EMBL/GenBank/DDBJ databases">
        <authorList>
            <person name="Corre E."/>
            <person name="Pelletier E."/>
            <person name="Niang G."/>
            <person name="Scheremetjew M."/>
            <person name="Finn R."/>
            <person name="Kale V."/>
            <person name="Holt S."/>
            <person name="Cochrane G."/>
            <person name="Meng A."/>
            <person name="Brown T."/>
            <person name="Cohen L."/>
        </authorList>
    </citation>
    <scope>NUCLEOTIDE SEQUENCE</scope>
    <source>
        <strain evidence="10">NIES-2562</strain>
    </source>
</reference>
<dbReference type="PANTHER" id="PTHR22781">
    <property type="entry name" value="DELTA ADAPTIN-RELATED"/>
    <property type="match status" value="1"/>
</dbReference>
<evidence type="ECO:0000256" key="1">
    <source>
        <dbReference type="ARBA" id="ARBA00004308"/>
    </source>
</evidence>
<accession>A0A7S3GGM3</accession>
<dbReference type="GO" id="GO:0030123">
    <property type="term" value="C:AP-3 adaptor complex"/>
    <property type="evidence" value="ECO:0007669"/>
    <property type="project" value="InterPro"/>
</dbReference>
<dbReference type="PROSITE" id="PS01095">
    <property type="entry name" value="GH18_1"/>
    <property type="match status" value="1"/>
</dbReference>
<sequence>MGRHIMPLLSPRSLSDLIRGIRSSEKKNLPEFISKAIGEVKKEIAEQSHAVKAEALLKLVYLWMLGYDMSWANFHVVEVMAMPKFAHKRIGFFSAAHSFTQNTEVLLLTTNLFKKDFFSVNPLVVGMALNCLSNICNADLAADCISDVVGLLDHGHPYVRKRATIALFQLFVKYPDGLRPAFPKLREKLEDSDPAVVSSAVNVVCELARRNPKNYLPLAPTFFRLLTEPANNWQLIKVIKLLASLTPHEPRLAKKLVQPITNLITSSKALSVVYECVRTVSIGMRHIKKVVKVCADKLSDFIQHADQNIKYLGLLSLHDLSEDYPELVNDHRDTILDCLDDNDITIQRRALDLVDRMVDQNSLVEVVRLLVEHIIANDGEFRSELISRVVKLCSEGNYARVQDFEWYVAELCDLAHFRDIGRSNGEAIAAQLVEVMLRVPDVREFAVEKMESLVMDPSLSRTADADSSMPVIEAAAWICGEYSEFVGDKVARAQDFLEKRLHSVAPSVQATMLCSAFKLYAAAKKQEDNGDGVVATSEEDPVLADTDDALASFLGDSTPAAAATKESLVSAEKSGLANLENLLKQCLSQYSGSSHSEVEEMSCMLLSILELVQSVSSSEREGLLQAPFSPTLKPINPKAQRKVVPLDGFDLDAEINSDALYDFMRDEEEPQVSIEEAAAASHQEGSEEVGKRKKKEKKEKKEKKTKKKKDLDAYYIGGKKSAEADEGAVAVAEGLEGMEASFGVRKPKKKVYKIVEEEEPTGGATGSGDEKDEISKKLDIDLSKPLDGTERLPTLEQYRATGASKSAKADAADDGEKVVKKKKKKVKAAAAEEAQPDLLGGVLGGEEGGAGVEKAVKKTKKKAKAAEGDGEAAAKPKKKSTKKKQAAEGTIENLLDL</sequence>
<dbReference type="Gene3D" id="1.25.10.10">
    <property type="entry name" value="Leucine-rich Repeat Variant"/>
    <property type="match status" value="1"/>
</dbReference>
<dbReference type="GO" id="GO:0006896">
    <property type="term" value="P:Golgi to vacuole transport"/>
    <property type="evidence" value="ECO:0007669"/>
    <property type="project" value="TreeGrafter"/>
</dbReference>
<dbReference type="PIRSF" id="PIRSF037092">
    <property type="entry name" value="AP3_complex_delta"/>
    <property type="match status" value="1"/>
</dbReference>
<evidence type="ECO:0000313" key="10">
    <source>
        <dbReference type="EMBL" id="CAE0265728.1"/>
    </source>
</evidence>
<comment type="subunit">
    <text evidence="7">Adaptor protein complex 3 (AP-3) is a heterotetramer.</text>
</comment>
<evidence type="ECO:0000256" key="2">
    <source>
        <dbReference type="ARBA" id="ARBA00006613"/>
    </source>
</evidence>
<gene>
    <name evidence="10" type="ORF">PBIL07802_LOCUS28066</name>
</gene>
<keyword evidence="7" id="KW-0333">Golgi apparatus</keyword>
<keyword evidence="5 7" id="KW-0653">Protein transport</keyword>
<evidence type="ECO:0000256" key="6">
    <source>
        <dbReference type="ARBA" id="ARBA00023136"/>
    </source>
</evidence>
<dbReference type="InterPro" id="IPR016024">
    <property type="entry name" value="ARM-type_fold"/>
</dbReference>
<dbReference type="PANTHER" id="PTHR22781:SF12">
    <property type="entry name" value="AP-3 COMPLEX SUBUNIT DELTA-1"/>
    <property type="match status" value="1"/>
</dbReference>